<dbReference type="RefSeq" id="WP_119433652.1">
    <property type="nucleotide sequence ID" value="NZ_QWGE01000007.1"/>
</dbReference>
<reference evidence="2" key="1">
    <citation type="submission" date="2018-08" db="EMBL/GenBank/DDBJ databases">
        <title>Mucilaginibacter sp. MYSH2.</title>
        <authorList>
            <person name="Seo T."/>
        </authorList>
    </citation>
    <scope>NUCLEOTIDE SEQUENCE [LARGE SCALE GENOMIC DNA]</scope>
    <source>
        <strain evidence="2">KIRAN</strain>
    </source>
</reference>
<gene>
    <name evidence="1" type="ORF">D1627_17900</name>
</gene>
<dbReference type="AlphaFoldDB" id="A0A399RUB9"/>
<organism evidence="1 2">
    <name type="scientific">Pontibacter oryzae</name>
    <dbReference type="NCBI Taxonomy" id="2304593"/>
    <lineage>
        <taxon>Bacteria</taxon>
        <taxon>Pseudomonadati</taxon>
        <taxon>Bacteroidota</taxon>
        <taxon>Cytophagia</taxon>
        <taxon>Cytophagales</taxon>
        <taxon>Hymenobacteraceae</taxon>
        <taxon>Pontibacter</taxon>
    </lineage>
</organism>
<evidence type="ECO:0000313" key="2">
    <source>
        <dbReference type="Proteomes" id="UP000266005"/>
    </source>
</evidence>
<proteinExistence type="predicted"/>
<keyword evidence="2" id="KW-1185">Reference proteome</keyword>
<evidence type="ECO:0000313" key="1">
    <source>
        <dbReference type="EMBL" id="RIJ33487.1"/>
    </source>
</evidence>
<dbReference type="Pfam" id="PF16277">
    <property type="entry name" value="DUF4926"/>
    <property type="match status" value="1"/>
</dbReference>
<accession>A0A399RUB9</accession>
<name>A0A399RUB9_9BACT</name>
<sequence length="66" mass="7555">MKIEQYDIIELAEDLNANLKKGMCGTVVEKFSEDEFEIEVIDNKGSTVQLGNNFTFTVRKDQIIKI</sequence>
<protein>
    <submittedName>
        <fullName evidence="1">DUF4926 domain-containing protein</fullName>
    </submittedName>
</protein>
<dbReference type="EMBL" id="QWGE01000007">
    <property type="protein sequence ID" value="RIJ33487.1"/>
    <property type="molecule type" value="Genomic_DNA"/>
</dbReference>
<dbReference type="Proteomes" id="UP000266005">
    <property type="component" value="Unassembled WGS sequence"/>
</dbReference>
<comment type="caution">
    <text evidence="1">The sequence shown here is derived from an EMBL/GenBank/DDBJ whole genome shotgun (WGS) entry which is preliminary data.</text>
</comment>
<dbReference type="InterPro" id="IPR032568">
    <property type="entry name" value="DUF4926"/>
</dbReference>
<dbReference type="OrthoDB" id="982717at2"/>